<dbReference type="Proteomes" id="UP001163823">
    <property type="component" value="Chromosome 7"/>
</dbReference>
<dbReference type="InterPro" id="IPR036322">
    <property type="entry name" value="WD40_repeat_dom_sf"/>
</dbReference>
<evidence type="ECO:0000256" key="1">
    <source>
        <dbReference type="ARBA" id="ARBA00022574"/>
    </source>
</evidence>
<dbReference type="GO" id="GO:0005737">
    <property type="term" value="C:cytoplasm"/>
    <property type="evidence" value="ECO:0007669"/>
    <property type="project" value="TreeGrafter"/>
</dbReference>
<dbReference type="SMART" id="SM00320">
    <property type="entry name" value="WD40"/>
    <property type="match status" value="5"/>
</dbReference>
<dbReference type="AlphaFoldDB" id="A0AAD7PPI2"/>
<dbReference type="PROSITE" id="PS50082">
    <property type="entry name" value="WD_REPEATS_2"/>
    <property type="match status" value="1"/>
</dbReference>
<dbReference type="PANTHER" id="PTHR44099:SF4">
    <property type="entry name" value="RABCONNECTIN-3B, ISOFORM A"/>
    <property type="match status" value="1"/>
</dbReference>
<keyword evidence="1 3" id="KW-0853">WD repeat</keyword>
<dbReference type="InterPro" id="IPR001680">
    <property type="entry name" value="WD40_rpt"/>
</dbReference>
<dbReference type="SUPFAM" id="SSF50978">
    <property type="entry name" value="WD40 repeat-like"/>
    <property type="match status" value="2"/>
</dbReference>
<dbReference type="Gene3D" id="2.130.10.10">
    <property type="entry name" value="YVTN repeat-like/Quinoprotein amine dehydrogenase"/>
    <property type="match status" value="2"/>
</dbReference>
<dbReference type="InterPro" id="IPR049916">
    <property type="entry name" value="WDR72-like"/>
</dbReference>
<dbReference type="EMBL" id="JARAOO010000007">
    <property type="protein sequence ID" value="KAJ7963431.1"/>
    <property type="molecule type" value="Genomic_DNA"/>
</dbReference>
<proteinExistence type="predicted"/>
<evidence type="ECO:0000256" key="2">
    <source>
        <dbReference type="ARBA" id="ARBA00022737"/>
    </source>
</evidence>
<dbReference type="InterPro" id="IPR015943">
    <property type="entry name" value="WD40/YVTN_repeat-like_dom_sf"/>
</dbReference>
<evidence type="ECO:0000313" key="5">
    <source>
        <dbReference type="Proteomes" id="UP001163823"/>
    </source>
</evidence>
<dbReference type="PROSITE" id="PS00678">
    <property type="entry name" value="WD_REPEATS_1"/>
    <property type="match status" value="1"/>
</dbReference>
<protein>
    <submittedName>
        <fullName evidence="4">Transducin/WD40 repeat-like superfamily protein</fullName>
    </submittedName>
</protein>
<accession>A0AAD7PPI2</accession>
<gene>
    <name evidence="4" type="ORF">O6P43_018532</name>
</gene>
<organism evidence="4 5">
    <name type="scientific">Quillaja saponaria</name>
    <name type="common">Soap bark tree</name>
    <dbReference type="NCBI Taxonomy" id="32244"/>
    <lineage>
        <taxon>Eukaryota</taxon>
        <taxon>Viridiplantae</taxon>
        <taxon>Streptophyta</taxon>
        <taxon>Embryophyta</taxon>
        <taxon>Tracheophyta</taxon>
        <taxon>Spermatophyta</taxon>
        <taxon>Magnoliopsida</taxon>
        <taxon>eudicotyledons</taxon>
        <taxon>Gunneridae</taxon>
        <taxon>Pentapetalae</taxon>
        <taxon>rosids</taxon>
        <taxon>fabids</taxon>
        <taxon>Fabales</taxon>
        <taxon>Quillajaceae</taxon>
        <taxon>Quillaja</taxon>
    </lineage>
</organism>
<dbReference type="InterPro" id="IPR019775">
    <property type="entry name" value="WD40_repeat_CS"/>
</dbReference>
<reference evidence="4" key="1">
    <citation type="journal article" date="2023" name="Science">
        <title>Elucidation of the pathway for biosynthesis of saponin adjuvants from the soapbark tree.</title>
        <authorList>
            <person name="Reed J."/>
            <person name="Orme A."/>
            <person name="El-Demerdash A."/>
            <person name="Owen C."/>
            <person name="Martin L.B.B."/>
            <person name="Misra R.C."/>
            <person name="Kikuchi S."/>
            <person name="Rejzek M."/>
            <person name="Martin A.C."/>
            <person name="Harkess A."/>
            <person name="Leebens-Mack J."/>
            <person name="Louveau T."/>
            <person name="Stephenson M.J."/>
            <person name="Osbourn A."/>
        </authorList>
    </citation>
    <scope>NUCLEOTIDE SEQUENCE</scope>
    <source>
        <strain evidence="4">S10</strain>
    </source>
</reference>
<feature type="repeat" description="WD" evidence="3">
    <location>
        <begin position="584"/>
        <end position="609"/>
    </location>
</feature>
<keyword evidence="2" id="KW-0677">Repeat</keyword>
<sequence length="939" mass="103768">MKCRSVACIWSDTPPFQGVTAVTAIDQPPTFYTGGSNGSIIWWNLSDSNSKPEIKQVGMLCGHAAPITDLAVCSPVTVLEENANYSSNLVVNSSNNCSALISACTDGFLCVWSRSSGHCRCRRKLPPWVGSPSMVRTLPSKTRYVCIGCCFMDNVLLSDHNSVDSTEGSEGLLDKESQRRKPSKCTIVIVDTYSLNIVQTVFHGNLSIGPMKFMGVFSADNDKEKHSSFVADSFGRVQMVSISKGPHNEGEGLTNLQNDTSHIETSVWGDWLSDSHQIVSITAHGNIVAFLLKNGCMFKLLSHGTTIGEISFVDKLFHSEGLSTLDHVTGGMFLESGYVGNVLNTHEPREMVATGFIVWTNRGSAIIYRISYLDAIFRCELHCEIPATCYPVDVRLSICFLQLNHYLLRFESVCIQSEEPSMWKPHVTIWSLDHFNDHQQCRMIGEGGSFLDWFERSPLLNREVDGGQTKSASLHISTPSLKNVNHVNVDDVNYDYLNKGRTVSSSMVISENLHVPYAVVYGYLSGEIEVIQFDHFQGLYFHDGSPNHEQRSNVCKQHFSGHAGAILCLAAHQMVGNAKGWNFNQVLVSGSMDCTIRIWDLDTGDVIMVMHHHVDPVRQIILSPSSTKRPWCDCFLSVGEDSCIALVSLETLRVERMFTGHPSYPAKVVWDGVRGYIAGLCQTNSGMSDATDILYIWDVKTGARERVLRGTAAHSMFDHFCKSISMNSISGTLLNGNTSVSTLPLPINEGGKFSQSSSASGPPPSTLKVTGMTMSQTPSVKGDSAKPFSFGSSASWRNKHPIKCSCPFPGITTLSFDLAILVCSSQKHEPVEKDNIKQAYVKKQGTDKQSPHDKIVDNSDMGEILTDNTEEHDWIRSFEEYLLRFSLSFLHLWTVDCELDSLLITDMKLKRPENFMVASGMQGDKGSLTLTFPGLRCHA</sequence>
<evidence type="ECO:0000256" key="3">
    <source>
        <dbReference type="PROSITE-ProRule" id="PRU00221"/>
    </source>
</evidence>
<keyword evidence="5" id="KW-1185">Reference proteome</keyword>
<comment type="caution">
    <text evidence="4">The sequence shown here is derived from an EMBL/GenBank/DDBJ whole genome shotgun (WGS) entry which is preliminary data.</text>
</comment>
<evidence type="ECO:0000313" key="4">
    <source>
        <dbReference type="EMBL" id="KAJ7963431.1"/>
    </source>
</evidence>
<dbReference type="Pfam" id="PF00400">
    <property type="entry name" value="WD40"/>
    <property type="match status" value="1"/>
</dbReference>
<dbReference type="PANTHER" id="PTHR44099">
    <property type="entry name" value="RABCONNECTIN-3B, ISOFORM A"/>
    <property type="match status" value="1"/>
</dbReference>
<dbReference type="KEGG" id="qsa:O6P43_018532"/>
<name>A0AAD7PPI2_QUISA</name>